<gene>
    <name evidence="1" type="ORF">J0G10_17980</name>
</gene>
<reference evidence="1 2" key="1">
    <citation type="journal article" date="2022" name="Int. J. Syst. Evol. Microbiol.">
        <title>Pseudomonas germanica sp. nov., isolated from Iris germanica rhizomes.</title>
        <authorList>
            <person name="Atanasov K.E."/>
            <person name="Galbis D.M."/>
            <person name="Gallego J."/>
            <person name="Serpico A."/>
            <person name="Bosch M."/>
            <person name="Altabella T."/>
            <person name="Ferrer A."/>
        </authorList>
    </citation>
    <scope>NUCLEOTIDE SEQUENCE [LARGE SCALE GENOMIC DNA]</scope>
    <source>
        <strain evidence="1 2">FIT28</strain>
    </source>
</reference>
<sequence length="106" mass="11839">MNANRNENFPFEFQGLDLQSNTISLSKIGDIGAKVTPEQDMTRFNLALSFANGSSLDTNISSLETGKSYAIAPRWGLELSKGKTVNCLFRWWPGDNQFSEKFNVVD</sequence>
<dbReference type="RefSeq" id="WP_099756498.1">
    <property type="nucleotide sequence ID" value="NZ_CP071586.1"/>
</dbReference>
<keyword evidence="2" id="KW-1185">Reference proteome</keyword>
<evidence type="ECO:0000313" key="2">
    <source>
        <dbReference type="Proteomes" id="UP000824588"/>
    </source>
</evidence>
<dbReference type="Proteomes" id="UP000824588">
    <property type="component" value="Chromosome"/>
</dbReference>
<organism evidence="1 2">
    <name type="scientific">Pseudomonas germanica</name>
    <dbReference type="NCBI Taxonomy" id="2815720"/>
    <lineage>
        <taxon>Bacteria</taxon>
        <taxon>Pseudomonadati</taxon>
        <taxon>Pseudomonadota</taxon>
        <taxon>Gammaproteobacteria</taxon>
        <taxon>Pseudomonadales</taxon>
        <taxon>Pseudomonadaceae</taxon>
        <taxon>Pseudomonas</taxon>
    </lineage>
</organism>
<accession>A0ABX8YIM7</accession>
<name>A0ABX8YIM7_9PSED</name>
<dbReference type="EMBL" id="CP071586">
    <property type="protein sequence ID" value="QYY79623.1"/>
    <property type="molecule type" value="Genomic_DNA"/>
</dbReference>
<protein>
    <submittedName>
        <fullName evidence="1">Uncharacterized protein</fullName>
    </submittedName>
</protein>
<evidence type="ECO:0000313" key="1">
    <source>
        <dbReference type="EMBL" id="QYY79623.1"/>
    </source>
</evidence>
<proteinExistence type="predicted"/>